<evidence type="ECO:0000313" key="3">
    <source>
        <dbReference type="Proteomes" id="UP000766904"/>
    </source>
</evidence>
<accession>A0A8J8PYY3</accession>
<evidence type="ECO:0000256" key="1">
    <source>
        <dbReference type="SAM" id="MobiDB-lite"/>
    </source>
</evidence>
<dbReference type="RefSeq" id="WP_148860645.1">
    <property type="nucleotide sequence ID" value="NZ_PHNJ01000025.1"/>
</dbReference>
<dbReference type="EMBL" id="PHNJ01000025">
    <property type="protein sequence ID" value="TYL35967.1"/>
    <property type="molecule type" value="Genomic_DNA"/>
</dbReference>
<feature type="compositionally biased region" description="Basic residues" evidence="1">
    <location>
        <begin position="332"/>
        <end position="349"/>
    </location>
</feature>
<proteinExistence type="predicted"/>
<feature type="region of interest" description="Disordered" evidence="1">
    <location>
        <begin position="300"/>
        <end position="370"/>
    </location>
</feature>
<keyword evidence="3" id="KW-1185">Reference proteome</keyword>
<protein>
    <submittedName>
        <fullName evidence="2">Uncharacterized protein</fullName>
    </submittedName>
</protein>
<dbReference type="OrthoDB" id="204385at2157"/>
<sequence>MSADAQQETAPQQNQGSVVAEFCETFVPGPQVRQCIACVEAQPDCDVPSPLFPLFTGLTGQCFTPEEIPEGADYVTLKAGLNCYIAPVESGVTTFCLPPGSPDISNATFYECDPDDPQPALMDFTVTCDEITVTTMNIPDGATLTAVVTFLDADGTETEQTFQATVQNNQTTFALPGNLNPTNLVVLLDDLVLDNQEVVAEDAPCTPEPPDPPEPEDPRIENLEVTCDAITITTTDIPEGDTLFAQVTFVGDIVETYNVPVGADGVAVIPLPGNLDPSSLLIVYEDDVLFDANVQAIDAPCAEVPPEPPGPPEPPEPPKKKKGKKKLEEKKRAYKHKKREYEKYKKKHGNGCVSEKELQKKKRAYERKKREYEKYKKNYTKCE</sequence>
<comment type="caution">
    <text evidence="2">The sequence shown here is derived from an EMBL/GenBank/DDBJ whole genome shotgun (WGS) entry which is preliminary data.</text>
</comment>
<dbReference type="AlphaFoldDB" id="A0A8J8PYY3"/>
<evidence type="ECO:0000313" key="2">
    <source>
        <dbReference type="EMBL" id="TYL35967.1"/>
    </source>
</evidence>
<name>A0A8J8PYY3_9EURY</name>
<gene>
    <name evidence="2" type="ORF">CV102_24765</name>
</gene>
<organism evidence="2 3">
    <name type="scientific">Natronococcus pandeyae</name>
    <dbReference type="NCBI Taxonomy" id="2055836"/>
    <lineage>
        <taxon>Archaea</taxon>
        <taxon>Methanobacteriati</taxon>
        <taxon>Methanobacteriota</taxon>
        <taxon>Stenosarchaea group</taxon>
        <taxon>Halobacteria</taxon>
        <taxon>Halobacteriales</taxon>
        <taxon>Natrialbaceae</taxon>
        <taxon>Natronococcus</taxon>
    </lineage>
</organism>
<reference evidence="2" key="1">
    <citation type="submission" date="2017-11" db="EMBL/GenBank/DDBJ databases">
        <authorList>
            <person name="Kajale S.C."/>
            <person name="Sharma A."/>
        </authorList>
    </citation>
    <scope>NUCLEOTIDE SEQUENCE</scope>
    <source>
        <strain evidence="2">LS1_42</strain>
    </source>
</reference>
<feature type="compositionally biased region" description="Pro residues" evidence="1">
    <location>
        <begin position="303"/>
        <end position="315"/>
    </location>
</feature>
<dbReference type="Proteomes" id="UP000766904">
    <property type="component" value="Unassembled WGS sequence"/>
</dbReference>